<comment type="caution">
    <text evidence="2">The sequence shown here is derived from an EMBL/GenBank/DDBJ whole genome shotgun (WGS) entry which is preliminary data.</text>
</comment>
<name>A0ABR7V1S6_9FLAO</name>
<evidence type="ECO:0000313" key="2">
    <source>
        <dbReference type="EMBL" id="MBD0778778.1"/>
    </source>
</evidence>
<evidence type="ECO:0000313" key="3">
    <source>
        <dbReference type="Proteomes" id="UP001166021"/>
    </source>
</evidence>
<dbReference type="EMBL" id="JABTCF010000008">
    <property type="protein sequence ID" value="MBD0778778.1"/>
    <property type="molecule type" value="Genomic_DNA"/>
</dbReference>
<reference evidence="2" key="1">
    <citation type="submission" date="2020-05" db="EMBL/GenBank/DDBJ databases">
        <title>The draft genome sequence of Maribacter sp. ANRC-HE7.</title>
        <authorList>
            <person name="Mu L."/>
        </authorList>
    </citation>
    <scope>NUCLEOTIDE SEQUENCE</scope>
    <source>
        <strain evidence="2">ANRC-HE7</strain>
    </source>
</reference>
<keyword evidence="1" id="KW-0472">Membrane</keyword>
<evidence type="ECO:0000256" key="1">
    <source>
        <dbReference type="SAM" id="Phobius"/>
    </source>
</evidence>
<keyword evidence="1" id="KW-1133">Transmembrane helix</keyword>
<feature type="transmembrane region" description="Helical" evidence="1">
    <location>
        <begin position="9"/>
        <end position="28"/>
    </location>
</feature>
<evidence type="ECO:0008006" key="4">
    <source>
        <dbReference type="Google" id="ProtNLM"/>
    </source>
</evidence>
<proteinExistence type="predicted"/>
<accession>A0ABR7V1S6</accession>
<dbReference type="Proteomes" id="UP001166021">
    <property type="component" value="Unassembled WGS sequence"/>
</dbReference>
<gene>
    <name evidence="2" type="ORF">HPE56_13325</name>
</gene>
<feature type="transmembrane region" description="Helical" evidence="1">
    <location>
        <begin position="40"/>
        <end position="59"/>
    </location>
</feature>
<protein>
    <recommendedName>
        <fullName evidence="4">DUF3311 domain-containing protein</fullName>
    </recommendedName>
</protein>
<keyword evidence="3" id="KW-1185">Reference proteome</keyword>
<organism evidence="2 3">
    <name type="scientific">Maribacter aquimaris</name>
    <dbReference type="NCBI Taxonomy" id="2737171"/>
    <lineage>
        <taxon>Bacteria</taxon>
        <taxon>Pseudomonadati</taxon>
        <taxon>Bacteroidota</taxon>
        <taxon>Flavobacteriia</taxon>
        <taxon>Flavobacteriales</taxon>
        <taxon>Flavobacteriaceae</taxon>
        <taxon>Maribacter</taxon>
    </lineage>
</organism>
<dbReference type="RefSeq" id="WP_188244245.1">
    <property type="nucleotide sequence ID" value="NZ_JABTCF010000008.1"/>
</dbReference>
<sequence>MKKRHEQKLIILSIGMLLLFNIPLLWVFNIDGALFGIPYFYFYIFSVWLVSIVISYIILNRFYE</sequence>
<keyword evidence="1" id="KW-0812">Transmembrane</keyword>